<sequence length="97" mass="11130">MIKDAILLYYLVLDGHFGNNNALQMTLQCGIHLISKLRYDSALYFRYEGENKRKKYGDKIEYANISAKYLKETTVEIFATISQLGSVHNTQPSFNTS</sequence>
<dbReference type="InterPro" id="IPR038721">
    <property type="entry name" value="IS701-like_DDE_dom"/>
</dbReference>
<name>A0A3B0VDS1_9ZZZZ</name>
<evidence type="ECO:0000259" key="1">
    <source>
        <dbReference type="Pfam" id="PF13546"/>
    </source>
</evidence>
<accession>A0A3B0VDS1</accession>
<feature type="domain" description="Transposase IS701-like DDE" evidence="1">
    <location>
        <begin position="8"/>
        <end position="66"/>
    </location>
</feature>
<dbReference type="EMBL" id="UOEU01000823">
    <property type="protein sequence ID" value="VAW41051.1"/>
    <property type="molecule type" value="Genomic_DNA"/>
</dbReference>
<reference evidence="2" key="1">
    <citation type="submission" date="2018-06" db="EMBL/GenBank/DDBJ databases">
        <authorList>
            <person name="Zhirakovskaya E."/>
        </authorList>
    </citation>
    <scope>NUCLEOTIDE SEQUENCE</scope>
</reference>
<gene>
    <name evidence="2" type="ORF">MNBD_CHLOROFLEXI01-1678</name>
</gene>
<proteinExistence type="predicted"/>
<organism evidence="2">
    <name type="scientific">hydrothermal vent metagenome</name>
    <dbReference type="NCBI Taxonomy" id="652676"/>
    <lineage>
        <taxon>unclassified sequences</taxon>
        <taxon>metagenomes</taxon>
        <taxon>ecological metagenomes</taxon>
    </lineage>
</organism>
<protein>
    <submittedName>
        <fullName evidence="2">Mobile element protein</fullName>
    </submittedName>
</protein>
<dbReference type="AlphaFoldDB" id="A0A3B0VDS1"/>
<dbReference type="Pfam" id="PF13546">
    <property type="entry name" value="DDE_5"/>
    <property type="match status" value="1"/>
</dbReference>
<evidence type="ECO:0000313" key="2">
    <source>
        <dbReference type="EMBL" id="VAW41051.1"/>
    </source>
</evidence>